<keyword evidence="1" id="KW-0472">Membrane</keyword>
<dbReference type="EMBL" id="JAHUTI010078791">
    <property type="protein sequence ID" value="MED6256915.1"/>
    <property type="molecule type" value="Genomic_DNA"/>
</dbReference>
<dbReference type="Proteomes" id="UP001345963">
    <property type="component" value="Unassembled WGS sequence"/>
</dbReference>
<evidence type="ECO:0000313" key="3">
    <source>
        <dbReference type="Proteomes" id="UP001345963"/>
    </source>
</evidence>
<keyword evidence="1" id="KW-0732">Signal</keyword>
<keyword evidence="1" id="KW-0482">Metalloprotease</keyword>
<comment type="subcellular location">
    <subcellularLocation>
        <location evidence="1">Cell membrane</location>
        <topology evidence="1">Single-pass type I membrane protein</topology>
    </subcellularLocation>
</comment>
<dbReference type="PANTHER" id="PTHR31120:SF8">
    <property type="entry name" value="METALLOPROTEASE TIKI2"/>
    <property type="match status" value="1"/>
</dbReference>
<comment type="caution">
    <text evidence="2">The sequence shown here is derived from an EMBL/GenBank/DDBJ whole genome shotgun (WGS) entry which is preliminary data.</text>
</comment>
<comment type="cofactor">
    <cofactor evidence="1">
        <name>Mn(2+)</name>
        <dbReference type="ChEBI" id="CHEBI:29035"/>
    </cofactor>
    <cofactor evidence="1">
        <name>Co(2+)</name>
        <dbReference type="ChEBI" id="CHEBI:48828"/>
    </cofactor>
    <text evidence="1">Divalent metal cations. Mn(2+) or Co(2+).</text>
</comment>
<gene>
    <name evidence="2" type="ORF">ATANTOWER_001376</name>
</gene>
<keyword evidence="1" id="KW-0378">Hydrolase</keyword>
<keyword evidence="1" id="KW-1003">Cell membrane</keyword>
<keyword evidence="1" id="KW-0645">Protease</keyword>
<comment type="similarity">
    <text evidence="1">Belongs to the TIKI family.</text>
</comment>
<sequence>MCACKGHFLGNHSVLDILRHEGYEIVHLPSDHQEQVTEIKQDPELPVAGSVEELLDTSTLTPTSLPASLEKEIEDPDDVPGLEEVELPHMLLPDSLNQLEEFGRHKRPHKARRGHGRPRLFSDLWVRIGDSTPPSNVRIINGYMTVEPLLTHQEQRRQLEIYSTDRHADSSSPMPRSLSSAQSAHTSLILSCILAWSLSHMLLTS</sequence>
<reference evidence="2 3" key="1">
    <citation type="submission" date="2021-07" db="EMBL/GenBank/DDBJ databases">
        <authorList>
            <person name="Palmer J.M."/>
        </authorList>
    </citation>
    <scope>NUCLEOTIDE SEQUENCE [LARGE SCALE GENOMIC DNA]</scope>
    <source>
        <strain evidence="2 3">AT_MEX2019</strain>
        <tissue evidence="2">Muscle</tissue>
    </source>
</reference>
<keyword evidence="1" id="KW-0879">Wnt signaling pathway</keyword>
<evidence type="ECO:0000313" key="2">
    <source>
        <dbReference type="EMBL" id="MED6256915.1"/>
    </source>
</evidence>
<dbReference type="EC" id="3.4.-.-" evidence="1"/>
<name>A0ABU7C570_9TELE</name>
<protein>
    <recommendedName>
        <fullName evidence="1">Metalloprotease TIKI</fullName>
        <ecNumber evidence="1">3.4.-.-</ecNumber>
    </recommendedName>
    <alternativeName>
        <fullName evidence="1">TRAB domain-containing protein 2</fullName>
    </alternativeName>
</protein>
<organism evidence="2 3">
    <name type="scientific">Ataeniobius toweri</name>
    <dbReference type="NCBI Taxonomy" id="208326"/>
    <lineage>
        <taxon>Eukaryota</taxon>
        <taxon>Metazoa</taxon>
        <taxon>Chordata</taxon>
        <taxon>Craniata</taxon>
        <taxon>Vertebrata</taxon>
        <taxon>Euteleostomi</taxon>
        <taxon>Actinopterygii</taxon>
        <taxon>Neopterygii</taxon>
        <taxon>Teleostei</taxon>
        <taxon>Neoteleostei</taxon>
        <taxon>Acanthomorphata</taxon>
        <taxon>Ovalentaria</taxon>
        <taxon>Atherinomorphae</taxon>
        <taxon>Cyprinodontiformes</taxon>
        <taxon>Goodeidae</taxon>
        <taxon>Ataeniobius</taxon>
    </lineage>
</organism>
<comment type="function">
    <text evidence="1">Metalloprotease that acts as a negative regulator of the Wnt signaling pathway by mediating the cleavage of the N-terminal residues of a subset of Wnt proteins. Following cleavage, Wnt proteins become oxidized and form large disulfide-bond oligomers, leading to their inactivation.</text>
</comment>
<dbReference type="InterPro" id="IPR040230">
    <property type="entry name" value="TIKI1/2-like"/>
</dbReference>
<accession>A0ABU7C570</accession>
<keyword evidence="3" id="KW-1185">Reference proteome</keyword>
<evidence type="ECO:0000256" key="1">
    <source>
        <dbReference type="RuleBase" id="RU369069"/>
    </source>
</evidence>
<proteinExistence type="inferred from homology"/>
<dbReference type="PANTHER" id="PTHR31120">
    <property type="entry name" value="METALLOPROTEASE TIKI"/>
    <property type="match status" value="1"/>
</dbReference>
<keyword evidence="1" id="KW-0479">Metal-binding</keyword>